<dbReference type="RefSeq" id="WP_131606759.1">
    <property type="nucleotide sequence ID" value="NZ_SJSM01000001.1"/>
</dbReference>
<evidence type="ECO:0000256" key="4">
    <source>
        <dbReference type="SAM" id="MobiDB-lite"/>
    </source>
</evidence>
<comment type="caution">
    <text evidence="7">The sequence shown here is derived from an EMBL/GenBank/DDBJ whole genome shotgun (WGS) entry which is preliminary data.</text>
</comment>
<accession>A0A4V2MKT9</accession>
<evidence type="ECO:0000256" key="1">
    <source>
        <dbReference type="ARBA" id="ARBA00004442"/>
    </source>
</evidence>
<dbReference type="AlphaFoldDB" id="A0A4V2MKT9"/>
<protein>
    <submittedName>
        <fullName evidence="7">SusC/RagA family TonB-linked outer membrane protein</fullName>
    </submittedName>
</protein>
<feature type="region of interest" description="Disordered" evidence="4">
    <location>
        <begin position="19"/>
        <end position="40"/>
    </location>
</feature>
<dbReference type="SUPFAM" id="SSF56935">
    <property type="entry name" value="Porins"/>
    <property type="match status" value="1"/>
</dbReference>
<name>A0A4V2MKT9_9SPHI</name>
<feature type="domain" description="TonB-dependent receptor plug" evidence="6">
    <location>
        <begin position="68"/>
        <end position="185"/>
    </location>
</feature>
<evidence type="ECO:0000313" key="8">
    <source>
        <dbReference type="Proteomes" id="UP000291117"/>
    </source>
</evidence>
<keyword evidence="3" id="KW-0998">Cell outer membrane</keyword>
<keyword evidence="5" id="KW-0732">Signal</keyword>
<dbReference type="Gene3D" id="2.170.130.10">
    <property type="entry name" value="TonB-dependent receptor, plug domain"/>
    <property type="match status" value="1"/>
</dbReference>
<dbReference type="EMBL" id="SJSM01000001">
    <property type="protein sequence ID" value="TCC99496.1"/>
    <property type="molecule type" value="Genomic_DNA"/>
</dbReference>
<gene>
    <name evidence="7" type="ORF">EZ444_02140</name>
</gene>
<evidence type="ECO:0000256" key="3">
    <source>
        <dbReference type="ARBA" id="ARBA00023237"/>
    </source>
</evidence>
<evidence type="ECO:0000259" key="6">
    <source>
        <dbReference type="Pfam" id="PF07715"/>
    </source>
</evidence>
<dbReference type="InterPro" id="IPR037066">
    <property type="entry name" value="Plug_dom_sf"/>
</dbReference>
<dbReference type="NCBIfam" id="TIGR04056">
    <property type="entry name" value="OMP_RagA_SusC"/>
    <property type="match status" value="1"/>
</dbReference>
<proteinExistence type="predicted"/>
<dbReference type="InterPro" id="IPR012910">
    <property type="entry name" value="Plug_dom"/>
</dbReference>
<feature type="signal peptide" evidence="5">
    <location>
        <begin position="1"/>
        <end position="19"/>
    </location>
</feature>
<evidence type="ECO:0000313" key="7">
    <source>
        <dbReference type="EMBL" id="TCC99496.1"/>
    </source>
</evidence>
<dbReference type="GO" id="GO:0009279">
    <property type="term" value="C:cell outer membrane"/>
    <property type="evidence" value="ECO:0007669"/>
    <property type="project" value="UniProtKB-SubCell"/>
</dbReference>
<dbReference type="InterPro" id="IPR023996">
    <property type="entry name" value="TonB-dep_OMP_SusC/RagA"/>
</dbReference>
<dbReference type="OrthoDB" id="9768177at2"/>
<dbReference type="Proteomes" id="UP000291117">
    <property type="component" value="Unassembled WGS sequence"/>
</dbReference>
<keyword evidence="2" id="KW-0472">Membrane</keyword>
<organism evidence="7 8">
    <name type="scientific">Pedobacter hiemivivus</name>
    <dbReference type="NCBI Taxonomy" id="2530454"/>
    <lineage>
        <taxon>Bacteria</taxon>
        <taxon>Pseudomonadati</taxon>
        <taxon>Bacteroidota</taxon>
        <taxon>Sphingobacteriia</taxon>
        <taxon>Sphingobacteriales</taxon>
        <taxon>Sphingobacteriaceae</taxon>
        <taxon>Pedobacter</taxon>
    </lineage>
</organism>
<feature type="chain" id="PRO_5020395323" evidence="5">
    <location>
        <begin position="20"/>
        <end position="978"/>
    </location>
</feature>
<keyword evidence="8" id="KW-1185">Reference proteome</keyword>
<dbReference type="Gene3D" id="2.40.170.20">
    <property type="entry name" value="TonB-dependent receptor, beta-barrel domain"/>
    <property type="match status" value="1"/>
</dbReference>
<sequence length="978" mass="110347">MRIVYFLGLFLLMGSSVRAQVSPPSSKPKPQKKITQKPKPDTVIVSMPVKPVLSTGVKDLQSISLPLFPASSLNQALKGTAAGLYVQEQSGEPGVYQYMHIRGTLLPLFSAEDLVRSQPLIVIDGIPVISNEHPFAYDVQLYDYSRIGPSTNLLAGIDLDNVESVQLLKDISQYAVYGPKAANGVIYVKTKTGKTKKAISFDSYFGIANPAPVTTFNGATENKFREQFYNRYASMAQMQNYAAFLKDSLNTVYYGPSNWTDSYYKKAAVYSINASATGGTERANFKFSLGKVGNNGVADDTRLDKYAVGFNLNMKPVKWMTATANIMASRMDRKRNRYSRDRIAEGRYLPDLSQPLSPNNDIYGGMLTAYKEAVDDNLTNTLNGYFNMGLTFGKVRFNSFLGVSYTDGSRDLYNPTTLLETIAFASNYFGYSQRLVIDNTINYSYKINDNNTIDFLGGQSINWDTYRYNYAYGYRNGTDYIKVNLLNKDDLQPSIFTRRLIFRFLDKTVNNQVSFYGKADYKYKNWLTVSGLLRADGISNMQPTNRWFYSPVVSASWNIKNHLLIKNKTVTDLKLRGSFGILGRNELNDRYAQGPQYVVDFGWSGEPLVPSYAGTVGLVRPYTKGYIGYDIPWSYNEQISVGFDFSLWKGRLNGIIDLYANTAKDQLLGVPGLAEYGYTKAYKPGMDVNNSGVDLTLTADLLPARNKVKWTISLGANYNRNTLRSLPDGRKSIIIGNRLLQVGNSVDQFWLLENNGIYSADNEVEINPANQRKLNYEGVDLKAGDPRWKDLNGDFTINEKDKKLMGHMMPVVSGNFSNTISYKKISLGFDFYYNLGKNILNKEMANRFDFINRESSNDINSIKEITFWQEQGNVKKYPLYNVWSSVIPYRAEQDLFLENASFLKLRTASLGYDMTQLINRSFKKADVNRFFIYTTVNNVFTLTPYSGRDPELVDYTGYDTGYGLPIPRTYTVGVKMSL</sequence>
<comment type="subcellular location">
    <subcellularLocation>
        <location evidence="1">Cell outer membrane</location>
    </subcellularLocation>
</comment>
<dbReference type="Pfam" id="PF07715">
    <property type="entry name" value="Plug"/>
    <property type="match status" value="1"/>
</dbReference>
<evidence type="ECO:0000256" key="2">
    <source>
        <dbReference type="ARBA" id="ARBA00023136"/>
    </source>
</evidence>
<dbReference type="InterPro" id="IPR036942">
    <property type="entry name" value="Beta-barrel_TonB_sf"/>
</dbReference>
<reference evidence="7 8" key="1">
    <citation type="submission" date="2019-02" db="EMBL/GenBank/DDBJ databases">
        <title>Pedobacter sp. RP-3-8 sp. nov., isolated from Arctic soil.</title>
        <authorList>
            <person name="Dahal R.H."/>
        </authorList>
    </citation>
    <scope>NUCLEOTIDE SEQUENCE [LARGE SCALE GENOMIC DNA]</scope>
    <source>
        <strain evidence="7 8">RP-3-8</strain>
    </source>
</reference>
<evidence type="ECO:0000256" key="5">
    <source>
        <dbReference type="SAM" id="SignalP"/>
    </source>
</evidence>